<protein>
    <submittedName>
        <fullName evidence="1">Uncharacterized protein</fullName>
    </submittedName>
</protein>
<dbReference type="SUPFAM" id="SSF101898">
    <property type="entry name" value="NHL repeat"/>
    <property type="match status" value="1"/>
</dbReference>
<accession>A0A8S3SKA1</accession>
<organism evidence="1 2">
    <name type="scientific">Mytilus edulis</name>
    <name type="common">Blue mussel</name>
    <dbReference type="NCBI Taxonomy" id="6550"/>
    <lineage>
        <taxon>Eukaryota</taxon>
        <taxon>Metazoa</taxon>
        <taxon>Spiralia</taxon>
        <taxon>Lophotrochozoa</taxon>
        <taxon>Mollusca</taxon>
        <taxon>Bivalvia</taxon>
        <taxon>Autobranchia</taxon>
        <taxon>Pteriomorphia</taxon>
        <taxon>Mytilida</taxon>
        <taxon>Mytiloidea</taxon>
        <taxon>Mytilidae</taxon>
        <taxon>Mytilinae</taxon>
        <taxon>Mytilus</taxon>
    </lineage>
</organism>
<reference evidence="1" key="1">
    <citation type="submission" date="2021-03" db="EMBL/GenBank/DDBJ databases">
        <authorList>
            <person name="Bekaert M."/>
        </authorList>
    </citation>
    <scope>NUCLEOTIDE SEQUENCE</scope>
</reference>
<dbReference type="InterPro" id="IPR011042">
    <property type="entry name" value="6-blade_b-propeller_TolB-like"/>
</dbReference>
<dbReference type="EMBL" id="CAJPWZ010001604">
    <property type="protein sequence ID" value="CAG2218632.1"/>
    <property type="molecule type" value="Genomic_DNA"/>
</dbReference>
<dbReference type="OrthoDB" id="6094481at2759"/>
<dbReference type="Gene3D" id="2.120.10.30">
    <property type="entry name" value="TolB, C-terminal domain"/>
    <property type="match status" value="1"/>
</dbReference>
<keyword evidence="2" id="KW-1185">Reference proteome</keyword>
<name>A0A8S3SKA1_MYTED</name>
<gene>
    <name evidence="1" type="ORF">MEDL_32239</name>
</gene>
<evidence type="ECO:0000313" key="1">
    <source>
        <dbReference type="EMBL" id="CAG2218632.1"/>
    </source>
</evidence>
<dbReference type="Proteomes" id="UP000683360">
    <property type="component" value="Unassembled WGS sequence"/>
</dbReference>
<proteinExistence type="predicted"/>
<comment type="caution">
    <text evidence="1">The sequence shown here is derived from an EMBL/GenBank/DDBJ whole genome shotgun (WGS) entry which is preliminary data.</text>
</comment>
<dbReference type="AlphaFoldDB" id="A0A8S3SKA1"/>
<evidence type="ECO:0000313" key="2">
    <source>
        <dbReference type="Proteomes" id="UP000683360"/>
    </source>
</evidence>
<sequence>MQKILDNDIFRYHNMLFYEEGFFLHLSYGTDEFLEHHVQIHHMGSRLHYLRLAVDLRGNIDPYDFHVIFESFDKLCKITDPKYIQLTPIKTYETNLPFVAKLVTTSVNTLWTSCFKTTTLQEMDIAEELTPIREYIDQDVYDMEISKAGDVLFTITDDTNLYRLRKTGHINSLHDFGPLIPKAILVTDDSIIVTTREKGDAWPLTEQSRRQIVVLGQTGEQKIKVIEYDRQNKRLMCLIMRIAMDKTKNIVGIDLLSANTGRVVKFDNMSIKWIYDGDINTKACPFYPTDLTITQLGNIIVADNTTDTLHILSEEGVLIKCCKIKTTPIYPSNITITQLEKYIIRSIDIISPFSLDIDSNGYLWVGCNTCKFRAENAKIYKLEITGC</sequence>